<gene>
    <name evidence="1" type="ORF">HID58_081594</name>
</gene>
<dbReference type="Proteomes" id="UP000824890">
    <property type="component" value="Unassembled WGS sequence"/>
</dbReference>
<keyword evidence="2" id="KW-1185">Reference proteome</keyword>
<feature type="non-terminal residue" evidence="1">
    <location>
        <position position="1"/>
    </location>
</feature>
<evidence type="ECO:0000313" key="1">
    <source>
        <dbReference type="EMBL" id="KAH0864383.1"/>
    </source>
</evidence>
<organism evidence="1 2">
    <name type="scientific">Brassica napus</name>
    <name type="common">Rape</name>
    <dbReference type="NCBI Taxonomy" id="3708"/>
    <lineage>
        <taxon>Eukaryota</taxon>
        <taxon>Viridiplantae</taxon>
        <taxon>Streptophyta</taxon>
        <taxon>Embryophyta</taxon>
        <taxon>Tracheophyta</taxon>
        <taxon>Spermatophyta</taxon>
        <taxon>Magnoliopsida</taxon>
        <taxon>eudicotyledons</taxon>
        <taxon>Gunneridae</taxon>
        <taxon>Pentapetalae</taxon>
        <taxon>rosids</taxon>
        <taxon>malvids</taxon>
        <taxon>Brassicales</taxon>
        <taxon>Brassicaceae</taxon>
        <taxon>Brassiceae</taxon>
        <taxon>Brassica</taxon>
    </lineage>
</organism>
<sequence length="355" mass="38859">IVAREGVEGGGAGAAAEGSVGDGLDVAVVADRGDAGHDGDDALAGQTFHVIRTESIPSGSRLSISAMILLIDRRKDSTTIGRNVNQRLPCRSSDAEVFHVRRVGFGVTARPIVVEMERLACCSRLTREMEANLDPSSSVLLRDGVEASSLLGRGGSISSFFAGFGHGGWRLTKLRAVVVESRVFWVEVTVEVSRGSQRLRSQEEDLRRLFLLFEEKVSGSSRRSCLGFPAVHRRKRSRSTIELSCGVTRRLRNPMARRLFRFGAPANSCDGGKRRWLCVDGATKLRRATRGGRIIQIIARVLLCFLPARPEQPRRSVCGPWAMCIIWASAGFFCCPCLSWVLWVVSEWSWASAVG</sequence>
<comment type="caution">
    <text evidence="1">The sequence shown here is derived from an EMBL/GenBank/DDBJ whole genome shotgun (WGS) entry which is preliminary data.</text>
</comment>
<proteinExistence type="predicted"/>
<name>A0ABQ7Y855_BRANA</name>
<evidence type="ECO:0000313" key="2">
    <source>
        <dbReference type="Proteomes" id="UP000824890"/>
    </source>
</evidence>
<protein>
    <submittedName>
        <fullName evidence="1">Uncharacterized protein</fullName>
    </submittedName>
</protein>
<accession>A0ABQ7Y855</accession>
<reference evidence="1 2" key="1">
    <citation type="submission" date="2021-05" db="EMBL/GenBank/DDBJ databases">
        <title>Genome Assembly of Synthetic Allotetraploid Brassica napus Reveals Homoeologous Exchanges between Subgenomes.</title>
        <authorList>
            <person name="Davis J.T."/>
        </authorList>
    </citation>
    <scope>NUCLEOTIDE SEQUENCE [LARGE SCALE GENOMIC DNA]</scope>
    <source>
        <strain evidence="2">cv. Da-Ae</strain>
        <tissue evidence="1">Seedling</tissue>
    </source>
</reference>
<dbReference type="EMBL" id="JAGKQM010000018">
    <property type="protein sequence ID" value="KAH0864383.1"/>
    <property type="molecule type" value="Genomic_DNA"/>
</dbReference>